<evidence type="ECO:0000313" key="6">
    <source>
        <dbReference type="Proteomes" id="UP000198901"/>
    </source>
</evidence>
<evidence type="ECO:0000256" key="3">
    <source>
        <dbReference type="ARBA" id="ARBA00023237"/>
    </source>
</evidence>
<feature type="chain" id="PRO_5011472728" description="TonB dependent receptor" evidence="4">
    <location>
        <begin position="27"/>
        <end position="566"/>
    </location>
</feature>
<protein>
    <recommendedName>
        <fullName evidence="7">TonB dependent receptor</fullName>
    </recommendedName>
</protein>
<evidence type="ECO:0008006" key="7">
    <source>
        <dbReference type="Google" id="ProtNLM"/>
    </source>
</evidence>
<dbReference type="OrthoDB" id="1264254at2"/>
<gene>
    <name evidence="5" type="ORF">SAMN04488090_2976</name>
</gene>
<dbReference type="InterPro" id="IPR036942">
    <property type="entry name" value="Beta-barrel_TonB_sf"/>
</dbReference>
<dbReference type="SUPFAM" id="SSF56935">
    <property type="entry name" value="Porins"/>
    <property type="match status" value="1"/>
</dbReference>
<evidence type="ECO:0000313" key="5">
    <source>
        <dbReference type="EMBL" id="SDM24953.1"/>
    </source>
</evidence>
<keyword evidence="6" id="KW-1185">Reference proteome</keyword>
<dbReference type="GO" id="GO:0009279">
    <property type="term" value="C:cell outer membrane"/>
    <property type="evidence" value="ECO:0007669"/>
    <property type="project" value="UniProtKB-SubCell"/>
</dbReference>
<dbReference type="Gene3D" id="2.40.170.20">
    <property type="entry name" value="TonB-dependent receptor, beta-barrel domain"/>
    <property type="match status" value="1"/>
</dbReference>
<organism evidence="5 6">
    <name type="scientific">Siphonobacter aquaeclarae</name>
    <dbReference type="NCBI Taxonomy" id="563176"/>
    <lineage>
        <taxon>Bacteria</taxon>
        <taxon>Pseudomonadati</taxon>
        <taxon>Bacteroidota</taxon>
        <taxon>Cytophagia</taxon>
        <taxon>Cytophagales</taxon>
        <taxon>Cytophagaceae</taxon>
        <taxon>Siphonobacter</taxon>
    </lineage>
</organism>
<evidence type="ECO:0000256" key="2">
    <source>
        <dbReference type="ARBA" id="ARBA00023136"/>
    </source>
</evidence>
<dbReference type="STRING" id="563176.SAMN04488090_2976"/>
<reference evidence="5 6" key="1">
    <citation type="submission" date="2016-10" db="EMBL/GenBank/DDBJ databases">
        <authorList>
            <person name="de Groot N.N."/>
        </authorList>
    </citation>
    <scope>NUCLEOTIDE SEQUENCE [LARGE SCALE GENOMIC DNA]</scope>
    <source>
        <strain evidence="5 6">DSM 21668</strain>
    </source>
</reference>
<keyword evidence="4" id="KW-0732">Signal</keyword>
<evidence type="ECO:0000256" key="4">
    <source>
        <dbReference type="SAM" id="SignalP"/>
    </source>
</evidence>
<feature type="signal peptide" evidence="4">
    <location>
        <begin position="1"/>
        <end position="26"/>
    </location>
</feature>
<evidence type="ECO:0000256" key="1">
    <source>
        <dbReference type="ARBA" id="ARBA00004442"/>
    </source>
</evidence>
<keyword evidence="3" id="KW-0998">Cell outer membrane</keyword>
<dbReference type="Proteomes" id="UP000198901">
    <property type="component" value="Unassembled WGS sequence"/>
</dbReference>
<dbReference type="RefSeq" id="WP_093203751.1">
    <property type="nucleotide sequence ID" value="NZ_FNGS01000005.1"/>
</dbReference>
<keyword evidence="2" id="KW-0472">Membrane</keyword>
<dbReference type="EMBL" id="FNGS01000005">
    <property type="protein sequence ID" value="SDM24953.1"/>
    <property type="molecule type" value="Genomic_DNA"/>
</dbReference>
<name>A0A1G9RP21_9BACT</name>
<dbReference type="AlphaFoldDB" id="A0A1G9RP21"/>
<proteinExistence type="predicted"/>
<sequence length="566" mass="64032">MFYHKKAILQSLRVMGLVSLTVSAFAQTKGKVNQGEGEIQSGEIDIVRERKINLTTQHRNIEKIPQSQNARPDKQPLRYQFTDQKLIVGPPKFNPVATELPKSQNEQALYNSEVKVGAGNYGRFLAEANINSRADLPYGVSIKLKHNSTANGPVDGKNSATSQQLIQLGGKYVTNNLKLDGNLGYDRNQFYFYGYKRTADVPTRESIKQVLNNFTAGVGLENTKKDALIDYSIKTKLRALSSFTEASEYDWGTNLKATFPVTENFLAHLAGDAYITQRADSLTNNRNLFRIKPTFQYRTDRFSIIGGINVVHETDNLNTLAKPTHAYPVVTIDFQPLEDIHLFAGYEGDVHRNTLASLLDENQWLAPNVTLLNTEKVRDIYIGTKGAIKGGFNYEAKVSFGGYRNLYFFNNAVKDTARFDVLYDRPADNGLSNVINVSGQINYQHQDWWRSFLKFDFFGYDLKQLDKAWHRPTVTASWNNTVTFKQKLIISTDFYVIGGLKGQNPVTMAERKLPTIIDLNLKTTYLVTDRISGFVGVNNIIGKNYERYQSYRQQGVNFLAGLSYQF</sequence>
<accession>A0A1G9RP21</accession>
<comment type="subcellular location">
    <subcellularLocation>
        <location evidence="1">Cell outer membrane</location>
    </subcellularLocation>
</comment>